<keyword evidence="1" id="KW-0602">Photosynthesis</keyword>
<gene>
    <name evidence="4" type="ORF">KFL_000120400</name>
</gene>
<dbReference type="InterPro" id="IPR038052">
    <property type="entry name" value="Chaperonin_RbcX_sf"/>
</dbReference>
<reference evidence="4 5" key="1">
    <citation type="journal article" date="2014" name="Nat. Commun.">
        <title>Klebsormidium flaccidum genome reveals primary factors for plant terrestrial adaptation.</title>
        <authorList>
            <person name="Hori K."/>
            <person name="Maruyama F."/>
            <person name="Fujisawa T."/>
            <person name="Togashi T."/>
            <person name="Yamamoto N."/>
            <person name="Seo M."/>
            <person name="Sato S."/>
            <person name="Yamada T."/>
            <person name="Mori H."/>
            <person name="Tajima N."/>
            <person name="Moriyama T."/>
            <person name="Ikeuchi M."/>
            <person name="Watanabe M."/>
            <person name="Wada H."/>
            <person name="Kobayashi K."/>
            <person name="Saito M."/>
            <person name="Masuda T."/>
            <person name="Sasaki-Sekimoto Y."/>
            <person name="Mashiguchi K."/>
            <person name="Awai K."/>
            <person name="Shimojima M."/>
            <person name="Masuda S."/>
            <person name="Iwai M."/>
            <person name="Nobusawa T."/>
            <person name="Narise T."/>
            <person name="Kondo S."/>
            <person name="Saito H."/>
            <person name="Sato R."/>
            <person name="Murakawa M."/>
            <person name="Ihara Y."/>
            <person name="Oshima-Yamada Y."/>
            <person name="Ohtaka K."/>
            <person name="Satoh M."/>
            <person name="Sonobe K."/>
            <person name="Ishii M."/>
            <person name="Ohtani R."/>
            <person name="Kanamori-Sato M."/>
            <person name="Honoki R."/>
            <person name="Miyazaki D."/>
            <person name="Mochizuki H."/>
            <person name="Umetsu J."/>
            <person name="Higashi K."/>
            <person name="Shibata D."/>
            <person name="Kamiya Y."/>
            <person name="Sato N."/>
            <person name="Nakamura Y."/>
            <person name="Tabata S."/>
            <person name="Ida S."/>
            <person name="Kurokawa K."/>
            <person name="Ohta H."/>
        </authorList>
    </citation>
    <scope>NUCLEOTIDE SEQUENCE [LARGE SCALE GENOMIC DNA]</scope>
    <source>
        <strain evidence="4 5">NIES-2285</strain>
    </source>
</reference>
<evidence type="ECO:0000256" key="3">
    <source>
        <dbReference type="ARBA" id="ARBA00023300"/>
    </source>
</evidence>
<name>A0A1Y1HIR8_KLENI</name>
<dbReference type="GO" id="GO:0044183">
    <property type="term" value="F:protein folding chaperone"/>
    <property type="evidence" value="ECO:0000318"/>
    <property type="project" value="GO_Central"/>
</dbReference>
<evidence type="ECO:0000256" key="2">
    <source>
        <dbReference type="ARBA" id="ARBA00023186"/>
    </source>
</evidence>
<dbReference type="GO" id="GO:0015977">
    <property type="term" value="P:carbon fixation"/>
    <property type="evidence" value="ECO:0007669"/>
    <property type="project" value="UniProtKB-KW"/>
</dbReference>
<protein>
    <submittedName>
        <fullName evidence="4">Chaperonin-like RbcX protein</fullName>
    </submittedName>
</protein>
<dbReference type="GO" id="GO:0110102">
    <property type="term" value="P:ribulose bisphosphate carboxylase complex assembly"/>
    <property type="evidence" value="ECO:0007669"/>
    <property type="project" value="InterPro"/>
</dbReference>
<dbReference type="OMA" id="KFCANLM"/>
<evidence type="ECO:0000256" key="1">
    <source>
        <dbReference type="ARBA" id="ARBA00022531"/>
    </source>
</evidence>
<dbReference type="Gene3D" id="1.10.1200.210">
    <property type="entry name" value="Chaperonin-like RbcX"/>
    <property type="match status" value="1"/>
</dbReference>
<sequence>MFVPGFGEKSPEAKAADSLHNFFTFTALKIVLSQLQSYNPDAYKDLMEFAQKSPLKDGDEFVHQLMRVSPQHKTLAMRILEVRSAYASEDFEWDNVQKLSKKRMEESNTKVLREFLQQSSGMS</sequence>
<dbReference type="OrthoDB" id="513226at2759"/>
<proteinExistence type="predicted"/>
<dbReference type="SUPFAM" id="SSF158615">
    <property type="entry name" value="RbcX-like"/>
    <property type="match status" value="1"/>
</dbReference>
<dbReference type="GO" id="GO:0015979">
    <property type="term" value="P:photosynthesis"/>
    <property type="evidence" value="ECO:0007669"/>
    <property type="project" value="UniProtKB-KW"/>
</dbReference>
<evidence type="ECO:0000313" key="5">
    <source>
        <dbReference type="Proteomes" id="UP000054558"/>
    </source>
</evidence>
<dbReference type="Pfam" id="PF02341">
    <property type="entry name" value="RbcX"/>
    <property type="match status" value="1"/>
</dbReference>
<keyword evidence="2" id="KW-0143">Chaperone</keyword>
<dbReference type="Proteomes" id="UP000054558">
    <property type="component" value="Unassembled WGS sequence"/>
</dbReference>
<dbReference type="InterPro" id="IPR003435">
    <property type="entry name" value="Chaperonin_RcbX"/>
</dbReference>
<dbReference type="PANTHER" id="PTHR33791">
    <property type="entry name" value="CHAPERONIN-LIKE RBCX PROTEIN 1, CHLOROPLASTIC"/>
    <property type="match status" value="1"/>
</dbReference>
<dbReference type="AlphaFoldDB" id="A0A1Y1HIR8"/>
<dbReference type="PANTHER" id="PTHR33791:SF12">
    <property type="entry name" value="CHAPERONIN-LIKE RBCX PROTEIN 1, CHLOROPLASTIC"/>
    <property type="match status" value="1"/>
</dbReference>
<evidence type="ECO:0000313" key="4">
    <source>
        <dbReference type="EMBL" id="GAQ78395.1"/>
    </source>
</evidence>
<keyword evidence="3" id="KW-0120">Carbon dioxide fixation</keyword>
<keyword evidence="5" id="KW-1185">Reference proteome</keyword>
<organism evidence="4 5">
    <name type="scientific">Klebsormidium nitens</name>
    <name type="common">Green alga</name>
    <name type="synonym">Ulothrix nitens</name>
    <dbReference type="NCBI Taxonomy" id="105231"/>
    <lineage>
        <taxon>Eukaryota</taxon>
        <taxon>Viridiplantae</taxon>
        <taxon>Streptophyta</taxon>
        <taxon>Klebsormidiophyceae</taxon>
        <taxon>Klebsormidiales</taxon>
        <taxon>Klebsormidiaceae</taxon>
        <taxon>Klebsormidium</taxon>
    </lineage>
</organism>
<accession>A0A1Y1HIR8</accession>
<dbReference type="EMBL" id="DF236961">
    <property type="protein sequence ID" value="GAQ78395.1"/>
    <property type="molecule type" value="Genomic_DNA"/>
</dbReference>